<proteinExistence type="inferred from homology"/>
<dbReference type="PRINTS" id="PR00862">
    <property type="entry name" value="PROLIGOPTASE"/>
</dbReference>
<keyword evidence="4" id="KW-0720">Serine protease</keyword>
<comment type="caution">
    <text evidence="7">The sequence shown here is derived from an EMBL/GenBank/DDBJ whole genome shotgun (WGS) entry which is preliminary data.</text>
</comment>
<dbReference type="GO" id="GO:0004252">
    <property type="term" value="F:serine-type endopeptidase activity"/>
    <property type="evidence" value="ECO:0007669"/>
    <property type="project" value="UniProtKB-EC"/>
</dbReference>
<name>A0ABU0FJ63_9HYPH</name>
<evidence type="ECO:0000313" key="7">
    <source>
        <dbReference type="EMBL" id="MDQ0394566.1"/>
    </source>
</evidence>
<evidence type="ECO:0000259" key="5">
    <source>
        <dbReference type="Pfam" id="PF00326"/>
    </source>
</evidence>
<dbReference type="Gene3D" id="3.40.50.1820">
    <property type="entry name" value="alpha/beta hydrolase"/>
    <property type="match status" value="1"/>
</dbReference>
<feature type="domain" description="Peptidase S9A N-terminal" evidence="6">
    <location>
        <begin position="12"/>
        <end position="425"/>
    </location>
</feature>
<keyword evidence="8" id="KW-1185">Reference proteome</keyword>
<dbReference type="InterPro" id="IPR023302">
    <property type="entry name" value="Pept_S9A_N"/>
</dbReference>
<keyword evidence="3 7" id="KW-0378">Hydrolase</keyword>
<dbReference type="SUPFAM" id="SSF53474">
    <property type="entry name" value="alpha/beta-Hydrolases"/>
    <property type="match status" value="1"/>
</dbReference>
<keyword evidence="2" id="KW-0645">Protease</keyword>
<feature type="domain" description="Peptidase S9 prolyl oligopeptidase catalytic" evidence="5">
    <location>
        <begin position="485"/>
        <end position="700"/>
    </location>
</feature>
<evidence type="ECO:0000256" key="4">
    <source>
        <dbReference type="ARBA" id="ARBA00022825"/>
    </source>
</evidence>
<accession>A0ABU0FJ63</accession>
<dbReference type="InterPro" id="IPR002470">
    <property type="entry name" value="Peptidase_S9A"/>
</dbReference>
<comment type="similarity">
    <text evidence="1">Belongs to the peptidase S9A family.</text>
</comment>
<dbReference type="InterPro" id="IPR001375">
    <property type="entry name" value="Peptidase_S9_cat"/>
</dbReference>
<dbReference type="InterPro" id="IPR002471">
    <property type="entry name" value="Pept_S9_AS"/>
</dbReference>
<dbReference type="RefSeq" id="WP_307431883.1">
    <property type="nucleotide sequence ID" value="NZ_JAUSVK010000001.1"/>
</dbReference>
<reference evidence="7 8" key="1">
    <citation type="submission" date="2023-07" db="EMBL/GenBank/DDBJ databases">
        <title>Genomic Encyclopedia of Type Strains, Phase IV (KMG-IV): sequencing the most valuable type-strain genomes for metagenomic binning, comparative biology and taxonomic classification.</title>
        <authorList>
            <person name="Goeker M."/>
        </authorList>
    </citation>
    <scope>NUCLEOTIDE SEQUENCE [LARGE SCALE GENOMIC DNA]</scope>
    <source>
        <strain evidence="7 8">DSM 5896</strain>
    </source>
</reference>
<dbReference type="PANTHER" id="PTHR11757:SF19">
    <property type="entry name" value="PROLYL ENDOPEPTIDASE-LIKE"/>
    <property type="match status" value="1"/>
</dbReference>
<dbReference type="PANTHER" id="PTHR11757">
    <property type="entry name" value="PROTEASE FAMILY S9A OLIGOPEPTIDASE"/>
    <property type="match status" value="1"/>
</dbReference>
<sequence length="703" mass="77181">MPFPTSLPAPLAEKRPTRRVVHGIALEDDYAWLRADNWQEVLRDGTTLPDDIRKHLEAENRYAEAMLAPGAALRAALFEELKGRIKADDASVPAPDGPYDYYSRFRAGGQHRIHCRRPRGGGDDAEVVLLDGDALAEGKSFFSLGGLAPSPDHRLIAWSSDDTGSEFYRARVLDTQTGENLADDVPDTGGGVVWRTDGAAFLYVRVDANHRPSSVWEHRLGTSAGEDRLVYDEPDAGMFVGLSQTQSRRFAVISVHDHETSEARLIDLASPGGEPLLIEPREQGIEYEVEHRPGPGGEDRLFILTNADGAEDFKIVTAPLASPGRAGWKDLIVHKPGRLVLSMAVFSAWLVRLEREEGLPRIVIRALGDDAEHAIAFDEAAYALALDAGAEFDTDMIRFVYSSMTTPAETWDYDMATQTRTLRKRQDVPSGHDRSLYVTRRVFAPAADGETVPVTLLHRRTTPLDGSAPLLLYGYGAYGISMPAQFSTNALSLVDRGFVYAIAHIRGGTEKGRRWYREGKLALKPNSFRDFIAAGEFLAREKVTARGRIVAHGGSAGGMLMGAVANMAPDLFGAIVAEVPFVDVLVTMLDDTLPLTPPEWQEWGNPIEDEAAFRTILSYSPIENVAARTYPPMLVLAGLSDPRVTYWEPAKWVARLREKKAGDNPVIFRINMESGHGGASGRFERLREVALVQAFALQAVDAA</sequence>
<dbReference type="Pfam" id="PF00326">
    <property type="entry name" value="Peptidase_S9"/>
    <property type="match status" value="1"/>
</dbReference>
<dbReference type="Gene3D" id="2.130.10.120">
    <property type="entry name" value="Prolyl oligopeptidase, N-terminal domain"/>
    <property type="match status" value="1"/>
</dbReference>
<dbReference type="Proteomes" id="UP001237448">
    <property type="component" value="Unassembled WGS sequence"/>
</dbReference>
<dbReference type="SUPFAM" id="SSF50993">
    <property type="entry name" value="Peptidase/esterase 'gauge' domain"/>
    <property type="match status" value="1"/>
</dbReference>
<gene>
    <name evidence="7" type="ORF">J3R73_004358</name>
</gene>
<organism evidence="7 8">
    <name type="scientific">Labrys monachus</name>
    <dbReference type="NCBI Taxonomy" id="217067"/>
    <lineage>
        <taxon>Bacteria</taxon>
        <taxon>Pseudomonadati</taxon>
        <taxon>Pseudomonadota</taxon>
        <taxon>Alphaproteobacteria</taxon>
        <taxon>Hyphomicrobiales</taxon>
        <taxon>Xanthobacteraceae</taxon>
        <taxon>Labrys</taxon>
    </lineage>
</organism>
<evidence type="ECO:0000256" key="1">
    <source>
        <dbReference type="ARBA" id="ARBA00005228"/>
    </source>
</evidence>
<evidence type="ECO:0000313" key="8">
    <source>
        <dbReference type="Proteomes" id="UP001237448"/>
    </source>
</evidence>
<dbReference type="Pfam" id="PF02897">
    <property type="entry name" value="Peptidase_S9_N"/>
    <property type="match status" value="1"/>
</dbReference>
<evidence type="ECO:0000259" key="6">
    <source>
        <dbReference type="Pfam" id="PF02897"/>
    </source>
</evidence>
<dbReference type="InterPro" id="IPR051543">
    <property type="entry name" value="Serine_Peptidase_S9A"/>
</dbReference>
<dbReference type="EMBL" id="JAUSVK010000001">
    <property type="protein sequence ID" value="MDQ0394566.1"/>
    <property type="molecule type" value="Genomic_DNA"/>
</dbReference>
<protein>
    <submittedName>
        <fullName evidence="7">Oligopeptidase B</fullName>
        <ecNumber evidence="7">3.4.21.83</ecNumber>
    </submittedName>
</protein>
<dbReference type="PROSITE" id="PS00708">
    <property type="entry name" value="PRO_ENDOPEP_SER"/>
    <property type="match status" value="1"/>
</dbReference>
<evidence type="ECO:0000256" key="3">
    <source>
        <dbReference type="ARBA" id="ARBA00022801"/>
    </source>
</evidence>
<evidence type="ECO:0000256" key="2">
    <source>
        <dbReference type="ARBA" id="ARBA00022670"/>
    </source>
</evidence>
<dbReference type="InterPro" id="IPR029058">
    <property type="entry name" value="AB_hydrolase_fold"/>
</dbReference>
<dbReference type="EC" id="3.4.21.83" evidence="7"/>